<dbReference type="InterPro" id="IPR029028">
    <property type="entry name" value="Alpha/beta_knot_MTases"/>
</dbReference>
<feature type="domain" description="Ribosomal RNA small subunit methyltransferase E PUA-like" evidence="12">
    <location>
        <begin position="19"/>
        <end position="56"/>
    </location>
</feature>
<dbReference type="Pfam" id="PF20260">
    <property type="entry name" value="PUA_4"/>
    <property type="match status" value="1"/>
</dbReference>
<feature type="domain" description="Ribosomal RNA small subunit methyltransferase E methyltransferase" evidence="11">
    <location>
        <begin position="82"/>
        <end position="245"/>
    </location>
</feature>
<dbReference type="Pfam" id="PF04452">
    <property type="entry name" value="Methyltrans_RNA"/>
    <property type="match status" value="1"/>
</dbReference>
<keyword evidence="3 10" id="KW-0963">Cytoplasm</keyword>
<dbReference type="InterPro" id="IPR006700">
    <property type="entry name" value="RsmE"/>
</dbReference>
<evidence type="ECO:0000256" key="5">
    <source>
        <dbReference type="ARBA" id="ARBA00022603"/>
    </source>
</evidence>
<sequence>MRQLILDRNISLGEIIPVEGKQYHYLSRVLRLKPGTIIGVSGKDGISGQCLITEVNPVLQTLFLKCLSLKETDTALEITGKTVPINLFIWMVKSHKMEQIIRQATETGVKNIFPVIGDYTQKQDTQFKAERWSKIILEARQQSGSDIQTEIFPPESFIQAMKVCSTNYTDNYLSIFFYENNLDNGSLHSCLSSDIKGINIAIGPAGGFSPKEAENLQNSGFKPVHFNTNILRTETAVIYALGAVQTIISEKEKWKTR</sequence>
<dbReference type="Proteomes" id="UP000823638">
    <property type="component" value="Unassembled WGS sequence"/>
</dbReference>
<comment type="similarity">
    <text evidence="2 10">Belongs to the RNA methyltransferase RsmE family.</text>
</comment>
<proteinExistence type="inferred from homology"/>
<evidence type="ECO:0000256" key="7">
    <source>
        <dbReference type="ARBA" id="ARBA00022691"/>
    </source>
</evidence>
<dbReference type="PANTHER" id="PTHR30027">
    <property type="entry name" value="RIBOSOMAL RNA SMALL SUBUNIT METHYLTRANSFERASE E"/>
    <property type="match status" value="1"/>
</dbReference>
<dbReference type="InterPro" id="IPR029026">
    <property type="entry name" value="tRNA_m1G_MTases_N"/>
</dbReference>
<comment type="function">
    <text evidence="8 10">Specifically methylates the N3 position of the uracil ring of uridine 1498 (m3U1498) in 16S rRNA. Acts on the fully assembled 30S ribosomal subunit.</text>
</comment>
<keyword evidence="7 10" id="KW-0949">S-adenosyl-L-methionine</keyword>
<evidence type="ECO:0000256" key="8">
    <source>
        <dbReference type="ARBA" id="ARBA00025699"/>
    </source>
</evidence>
<accession>A0A9D9HQL9</accession>
<evidence type="ECO:0000256" key="9">
    <source>
        <dbReference type="ARBA" id="ARBA00047944"/>
    </source>
</evidence>
<comment type="catalytic activity">
    <reaction evidence="9 10">
        <text>uridine(1498) in 16S rRNA + S-adenosyl-L-methionine = N(3)-methyluridine(1498) in 16S rRNA + S-adenosyl-L-homocysteine + H(+)</text>
        <dbReference type="Rhea" id="RHEA:42920"/>
        <dbReference type="Rhea" id="RHEA-COMP:10283"/>
        <dbReference type="Rhea" id="RHEA-COMP:10284"/>
        <dbReference type="ChEBI" id="CHEBI:15378"/>
        <dbReference type="ChEBI" id="CHEBI:57856"/>
        <dbReference type="ChEBI" id="CHEBI:59789"/>
        <dbReference type="ChEBI" id="CHEBI:65315"/>
        <dbReference type="ChEBI" id="CHEBI:74502"/>
        <dbReference type="EC" id="2.1.1.193"/>
    </reaction>
</comment>
<dbReference type="EC" id="2.1.1.193" evidence="10"/>
<evidence type="ECO:0000313" key="14">
    <source>
        <dbReference type="Proteomes" id="UP000823638"/>
    </source>
</evidence>
<evidence type="ECO:0000313" key="13">
    <source>
        <dbReference type="EMBL" id="MBO8458145.1"/>
    </source>
</evidence>
<evidence type="ECO:0000256" key="2">
    <source>
        <dbReference type="ARBA" id="ARBA00005528"/>
    </source>
</evidence>
<dbReference type="CDD" id="cd18084">
    <property type="entry name" value="RsmE-like"/>
    <property type="match status" value="1"/>
</dbReference>
<keyword evidence="4 10" id="KW-0698">rRNA processing</keyword>
<evidence type="ECO:0000256" key="3">
    <source>
        <dbReference type="ARBA" id="ARBA00022490"/>
    </source>
</evidence>
<evidence type="ECO:0000256" key="1">
    <source>
        <dbReference type="ARBA" id="ARBA00004496"/>
    </source>
</evidence>
<evidence type="ECO:0000256" key="4">
    <source>
        <dbReference type="ARBA" id="ARBA00022552"/>
    </source>
</evidence>
<comment type="subcellular location">
    <subcellularLocation>
        <location evidence="1 10">Cytoplasm</location>
    </subcellularLocation>
</comment>
<dbReference type="InterPro" id="IPR046886">
    <property type="entry name" value="RsmE_MTase_dom"/>
</dbReference>
<reference evidence="13" key="2">
    <citation type="journal article" date="2021" name="PeerJ">
        <title>Extensive microbial diversity within the chicken gut microbiome revealed by metagenomics and culture.</title>
        <authorList>
            <person name="Gilroy R."/>
            <person name="Ravi A."/>
            <person name="Getino M."/>
            <person name="Pursley I."/>
            <person name="Horton D.L."/>
            <person name="Alikhan N.F."/>
            <person name="Baker D."/>
            <person name="Gharbi K."/>
            <person name="Hall N."/>
            <person name="Watson M."/>
            <person name="Adriaenssens E.M."/>
            <person name="Foster-Nyarko E."/>
            <person name="Jarju S."/>
            <person name="Secka A."/>
            <person name="Antonio M."/>
            <person name="Oren A."/>
            <person name="Chaudhuri R.R."/>
            <person name="La Ragione R."/>
            <person name="Hildebrand F."/>
            <person name="Pallen M.J."/>
        </authorList>
    </citation>
    <scope>NUCLEOTIDE SEQUENCE</scope>
    <source>
        <strain evidence="13">10532</strain>
    </source>
</reference>
<dbReference type="InterPro" id="IPR015947">
    <property type="entry name" value="PUA-like_sf"/>
</dbReference>
<reference evidence="13" key="1">
    <citation type="submission" date="2020-10" db="EMBL/GenBank/DDBJ databases">
        <authorList>
            <person name="Gilroy R."/>
        </authorList>
    </citation>
    <scope>NUCLEOTIDE SEQUENCE</scope>
    <source>
        <strain evidence="13">10532</strain>
    </source>
</reference>
<gene>
    <name evidence="13" type="ORF">IAA81_07950</name>
</gene>
<dbReference type="GO" id="GO:0005737">
    <property type="term" value="C:cytoplasm"/>
    <property type="evidence" value="ECO:0007669"/>
    <property type="project" value="UniProtKB-SubCell"/>
</dbReference>
<dbReference type="AlphaFoldDB" id="A0A9D9HQL9"/>
<organism evidence="13 14">
    <name type="scientific">Candidatus Gallitreponema excrementavium</name>
    <dbReference type="NCBI Taxonomy" id="2840840"/>
    <lineage>
        <taxon>Bacteria</taxon>
        <taxon>Pseudomonadati</taxon>
        <taxon>Spirochaetota</taxon>
        <taxon>Spirochaetia</taxon>
        <taxon>Spirochaetales</taxon>
        <taxon>Candidatus Gallitreponema</taxon>
    </lineage>
</organism>
<dbReference type="PANTHER" id="PTHR30027:SF3">
    <property type="entry name" value="16S RRNA (URACIL(1498)-N(3))-METHYLTRANSFERASE"/>
    <property type="match status" value="1"/>
</dbReference>
<dbReference type="EMBL" id="JADIMM010000090">
    <property type="protein sequence ID" value="MBO8458145.1"/>
    <property type="molecule type" value="Genomic_DNA"/>
</dbReference>
<keyword evidence="5 10" id="KW-0489">Methyltransferase</keyword>
<evidence type="ECO:0000256" key="6">
    <source>
        <dbReference type="ARBA" id="ARBA00022679"/>
    </source>
</evidence>
<name>A0A9D9HQL9_9SPIR</name>
<dbReference type="Gene3D" id="3.40.1280.10">
    <property type="match status" value="1"/>
</dbReference>
<dbReference type="GO" id="GO:0070042">
    <property type="term" value="F:rRNA (uridine-N3-)-methyltransferase activity"/>
    <property type="evidence" value="ECO:0007669"/>
    <property type="project" value="TreeGrafter"/>
</dbReference>
<evidence type="ECO:0000259" key="11">
    <source>
        <dbReference type="Pfam" id="PF04452"/>
    </source>
</evidence>
<dbReference type="GO" id="GO:0070475">
    <property type="term" value="P:rRNA base methylation"/>
    <property type="evidence" value="ECO:0007669"/>
    <property type="project" value="TreeGrafter"/>
</dbReference>
<dbReference type="PIRSF" id="PIRSF015601">
    <property type="entry name" value="MTase_slr0722"/>
    <property type="match status" value="1"/>
</dbReference>
<protein>
    <recommendedName>
        <fullName evidence="10">Ribosomal RNA small subunit methyltransferase E</fullName>
        <ecNumber evidence="10">2.1.1.193</ecNumber>
    </recommendedName>
</protein>
<evidence type="ECO:0000259" key="12">
    <source>
        <dbReference type="Pfam" id="PF20260"/>
    </source>
</evidence>
<evidence type="ECO:0000256" key="10">
    <source>
        <dbReference type="PIRNR" id="PIRNR015601"/>
    </source>
</evidence>
<dbReference type="SUPFAM" id="SSF75217">
    <property type="entry name" value="alpha/beta knot"/>
    <property type="match status" value="1"/>
</dbReference>
<keyword evidence="6 10" id="KW-0808">Transferase</keyword>
<comment type="caution">
    <text evidence="13">The sequence shown here is derived from an EMBL/GenBank/DDBJ whole genome shotgun (WGS) entry which is preliminary data.</text>
</comment>
<dbReference type="InterPro" id="IPR046887">
    <property type="entry name" value="RsmE_PUA-like"/>
</dbReference>
<dbReference type="NCBIfam" id="TIGR00046">
    <property type="entry name" value="RsmE family RNA methyltransferase"/>
    <property type="match status" value="1"/>
</dbReference>
<dbReference type="SUPFAM" id="SSF88697">
    <property type="entry name" value="PUA domain-like"/>
    <property type="match status" value="1"/>
</dbReference>